<dbReference type="SMART" id="SM00184">
    <property type="entry name" value="RING"/>
    <property type="match status" value="2"/>
</dbReference>
<evidence type="ECO:0000259" key="13">
    <source>
        <dbReference type="PROSITE" id="PS51873"/>
    </source>
</evidence>
<feature type="region of interest" description="Disordered" evidence="11">
    <location>
        <begin position="1"/>
        <end position="23"/>
    </location>
</feature>
<dbReference type="InterPro" id="IPR001841">
    <property type="entry name" value="Znf_RING"/>
</dbReference>
<dbReference type="STRING" id="47428.A0A284QKM2"/>
<dbReference type="AlphaFoldDB" id="A0A284QKM2"/>
<evidence type="ECO:0000256" key="1">
    <source>
        <dbReference type="ARBA" id="ARBA00001798"/>
    </source>
</evidence>
<dbReference type="PROSITE" id="PS51873">
    <property type="entry name" value="TRIAD"/>
    <property type="match status" value="1"/>
</dbReference>
<dbReference type="InterPro" id="IPR054694">
    <property type="entry name" value="Parkin-like_IBR"/>
</dbReference>
<reference evidence="15" key="1">
    <citation type="journal article" date="2017" name="Nat. Ecol. Evol.">
        <title>Genome expansion and lineage-specific genetic innovations in the forest pathogenic fungi Armillaria.</title>
        <authorList>
            <person name="Sipos G."/>
            <person name="Prasanna A.N."/>
            <person name="Walter M.C."/>
            <person name="O'Connor E."/>
            <person name="Balint B."/>
            <person name="Krizsan K."/>
            <person name="Kiss B."/>
            <person name="Hess J."/>
            <person name="Varga T."/>
            <person name="Slot J."/>
            <person name="Riley R."/>
            <person name="Boka B."/>
            <person name="Rigling D."/>
            <person name="Barry K."/>
            <person name="Lee J."/>
            <person name="Mihaltcheva S."/>
            <person name="LaButti K."/>
            <person name="Lipzen A."/>
            <person name="Waldron R."/>
            <person name="Moloney N.M."/>
            <person name="Sperisen C."/>
            <person name="Kredics L."/>
            <person name="Vagvoelgyi C."/>
            <person name="Patrignani A."/>
            <person name="Fitzpatrick D."/>
            <person name="Nagy I."/>
            <person name="Doyle S."/>
            <person name="Anderson J.B."/>
            <person name="Grigoriev I.V."/>
            <person name="Gueldener U."/>
            <person name="Muensterkoetter M."/>
            <person name="Nagy L.G."/>
        </authorList>
    </citation>
    <scope>NUCLEOTIDE SEQUENCE [LARGE SCALE GENOMIC DNA]</scope>
    <source>
        <strain evidence="15">C18/9</strain>
    </source>
</reference>
<dbReference type="InterPro" id="IPR031127">
    <property type="entry name" value="E3_UB_ligase_RBR"/>
</dbReference>
<dbReference type="Proteomes" id="UP000219338">
    <property type="component" value="Unassembled WGS sequence"/>
</dbReference>
<dbReference type="Pfam" id="PF22605">
    <property type="entry name" value="IBR_2"/>
    <property type="match status" value="1"/>
</dbReference>
<accession>A0A284QKM2</accession>
<comment type="catalytic activity">
    <reaction evidence="1">
        <text>[E2 ubiquitin-conjugating enzyme]-S-ubiquitinyl-L-cysteine + [acceptor protein]-L-lysine = [E2 ubiquitin-conjugating enzyme]-L-cysteine + [acceptor protein]-N(6)-ubiquitinyl-L-lysine.</text>
        <dbReference type="EC" id="2.3.2.31"/>
    </reaction>
</comment>
<name>A0A284QKM2_ARMOS</name>
<keyword evidence="7 10" id="KW-0863">Zinc-finger</keyword>
<dbReference type="EMBL" id="FUEG01000001">
    <property type="protein sequence ID" value="SJK97002.1"/>
    <property type="molecule type" value="Genomic_DNA"/>
</dbReference>
<feature type="region of interest" description="Disordered" evidence="11">
    <location>
        <begin position="323"/>
        <end position="350"/>
    </location>
</feature>
<feature type="compositionally biased region" description="Basic and acidic residues" evidence="11">
    <location>
        <begin position="323"/>
        <end position="332"/>
    </location>
</feature>
<evidence type="ECO:0000256" key="7">
    <source>
        <dbReference type="ARBA" id="ARBA00022771"/>
    </source>
</evidence>
<feature type="domain" description="RING-type" evidence="13">
    <location>
        <begin position="412"/>
        <end position="631"/>
    </location>
</feature>
<dbReference type="SUPFAM" id="SSF57850">
    <property type="entry name" value="RING/U-box"/>
    <property type="match status" value="2"/>
</dbReference>
<evidence type="ECO:0000256" key="2">
    <source>
        <dbReference type="ARBA" id="ARBA00004906"/>
    </source>
</evidence>
<keyword evidence="5" id="KW-0479">Metal-binding</keyword>
<dbReference type="GO" id="GO:0061630">
    <property type="term" value="F:ubiquitin protein ligase activity"/>
    <property type="evidence" value="ECO:0007669"/>
    <property type="project" value="UniProtKB-EC"/>
</dbReference>
<evidence type="ECO:0000256" key="5">
    <source>
        <dbReference type="ARBA" id="ARBA00022723"/>
    </source>
</evidence>
<keyword evidence="15" id="KW-1185">Reference proteome</keyword>
<dbReference type="CDD" id="cd22584">
    <property type="entry name" value="Rcat_RBR_unk"/>
    <property type="match status" value="1"/>
</dbReference>
<organism evidence="14 15">
    <name type="scientific">Armillaria ostoyae</name>
    <name type="common">Armillaria root rot fungus</name>
    <dbReference type="NCBI Taxonomy" id="47428"/>
    <lineage>
        <taxon>Eukaryota</taxon>
        <taxon>Fungi</taxon>
        <taxon>Dikarya</taxon>
        <taxon>Basidiomycota</taxon>
        <taxon>Agaricomycotina</taxon>
        <taxon>Agaricomycetes</taxon>
        <taxon>Agaricomycetidae</taxon>
        <taxon>Agaricales</taxon>
        <taxon>Marasmiineae</taxon>
        <taxon>Physalacriaceae</taxon>
        <taxon>Armillaria</taxon>
    </lineage>
</organism>
<feature type="domain" description="RING-type" evidence="12">
    <location>
        <begin position="416"/>
        <end position="464"/>
    </location>
</feature>
<gene>
    <name evidence="14" type="ORF">ARMOST_00251</name>
</gene>
<dbReference type="InterPro" id="IPR013083">
    <property type="entry name" value="Znf_RING/FYVE/PHD"/>
</dbReference>
<comment type="pathway">
    <text evidence="2">Protein modification; protein ubiquitination.</text>
</comment>
<evidence type="ECO:0000313" key="15">
    <source>
        <dbReference type="Proteomes" id="UP000219338"/>
    </source>
</evidence>
<evidence type="ECO:0000256" key="6">
    <source>
        <dbReference type="ARBA" id="ARBA00022737"/>
    </source>
</evidence>
<keyword evidence="8" id="KW-0833">Ubl conjugation pathway</keyword>
<evidence type="ECO:0000256" key="8">
    <source>
        <dbReference type="ARBA" id="ARBA00022786"/>
    </source>
</evidence>
<sequence>MGSQRKTTVTVHSSGSAPSASYKKAHAPIDTSLFLEDILEEGEKLVAHPGTSQYSIGGVSTCGLASLNFARLLFDKEREGVCGAALLEDIGLVQSVEDTVSISSQWPNDLHLEVENIASAPIFDRSMKMVRCIYGKPTFRRFHEMLRYSVRLPTSAAVYSSLNVRYLESASRNTCVAVITRPPEIITCAKIPTPDENIFVIFDTHPRPAHPDGSGITYLSTIKKTAQRLSEILSLDKDLLSESDLQWQVQLLANFSAHIFVPNDKWDTDRDNLTQALLGSSLTILALQAQLSDLTSSVREATQATKRLEKENVGLQETVERLRERLRTETRRPPPQATQRPEPRRTAGWLWSPWQPWQPQEASTSTASTNKVVQEQDYGQSLEYAFSLQREFDGENRRLERERLALHATAQAVFDCSICFDTFPMDDAARVPECKHLSCRDCLRQHVLTTLHDHRFPVFCPLCTDGNTKSVLSQSLIHDIGMSEKDYHIWEELQLSAFSILMHCRQCQSSTFVDRTEYQESKIITCPLPGCSHTWCKSCSQTIDTVPGAPEHSCDGTSELDHLMKERGWKYCPGCRTPVQKDGGCHHMTCTSPGCNSHFCYVCGNMIVQSALQDEIRNAIGEHYRNCMLFDVPAE</sequence>
<dbReference type="InterPro" id="IPR044066">
    <property type="entry name" value="TRIAD_supradom"/>
</dbReference>
<evidence type="ECO:0000256" key="3">
    <source>
        <dbReference type="ARBA" id="ARBA00012251"/>
    </source>
</evidence>
<dbReference type="PROSITE" id="PS50089">
    <property type="entry name" value="ZF_RING_2"/>
    <property type="match status" value="1"/>
</dbReference>
<evidence type="ECO:0000256" key="4">
    <source>
        <dbReference type="ARBA" id="ARBA00022679"/>
    </source>
</evidence>
<dbReference type="EC" id="2.3.2.31" evidence="3"/>
<dbReference type="PANTHER" id="PTHR11685">
    <property type="entry name" value="RBR FAMILY RING FINGER AND IBR DOMAIN-CONTAINING"/>
    <property type="match status" value="1"/>
</dbReference>
<evidence type="ECO:0000256" key="11">
    <source>
        <dbReference type="SAM" id="MobiDB-lite"/>
    </source>
</evidence>
<keyword evidence="9" id="KW-0862">Zinc</keyword>
<evidence type="ECO:0000256" key="9">
    <source>
        <dbReference type="ARBA" id="ARBA00022833"/>
    </source>
</evidence>
<feature type="compositionally biased region" description="Polar residues" evidence="11">
    <location>
        <begin position="1"/>
        <end position="19"/>
    </location>
</feature>
<dbReference type="Gene3D" id="1.20.120.1750">
    <property type="match status" value="1"/>
</dbReference>
<evidence type="ECO:0000256" key="10">
    <source>
        <dbReference type="PROSITE-ProRule" id="PRU00175"/>
    </source>
</evidence>
<keyword evidence="6" id="KW-0677">Repeat</keyword>
<evidence type="ECO:0000259" key="12">
    <source>
        <dbReference type="PROSITE" id="PS50089"/>
    </source>
</evidence>
<protein>
    <recommendedName>
        <fullName evidence="3">RBR-type E3 ubiquitin transferase</fullName>
        <ecNumber evidence="3">2.3.2.31</ecNumber>
    </recommendedName>
</protein>
<dbReference type="Gene3D" id="3.30.40.10">
    <property type="entry name" value="Zinc/RING finger domain, C3HC4 (zinc finger)"/>
    <property type="match status" value="1"/>
</dbReference>
<dbReference type="GO" id="GO:0008270">
    <property type="term" value="F:zinc ion binding"/>
    <property type="evidence" value="ECO:0007669"/>
    <property type="project" value="UniProtKB-KW"/>
</dbReference>
<evidence type="ECO:0000313" key="14">
    <source>
        <dbReference type="EMBL" id="SJK97002.1"/>
    </source>
</evidence>
<keyword evidence="4" id="KW-0808">Transferase</keyword>
<dbReference type="OrthoDB" id="1431934at2759"/>
<dbReference type="GO" id="GO:0016567">
    <property type="term" value="P:protein ubiquitination"/>
    <property type="evidence" value="ECO:0007669"/>
    <property type="project" value="InterPro"/>
</dbReference>
<proteinExistence type="predicted"/>
<dbReference type="OMA" id="HIWEELQ"/>